<keyword evidence="2" id="KW-1185">Reference proteome</keyword>
<reference evidence="1" key="5">
    <citation type="journal article" date="2021" name="G3 (Bethesda)">
        <title>Aegilops tauschii genome assembly Aet v5.0 features greater sequence contiguity and improved annotation.</title>
        <authorList>
            <person name="Wang L."/>
            <person name="Zhu T."/>
            <person name="Rodriguez J.C."/>
            <person name="Deal K.R."/>
            <person name="Dubcovsky J."/>
            <person name="McGuire P.E."/>
            <person name="Lux T."/>
            <person name="Spannagl M."/>
            <person name="Mayer K.F.X."/>
            <person name="Baldrich P."/>
            <person name="Meyers B.C."/>
            <person name="Huo N."/>
            <person name="Gu Y.Q."/>
            <person name="Zhou H."/>
            <person name="Devos K.M."/>
            <person name="Bennetzen J.L."/>
            <person name="Unver T."/>
            <person name="Budak H."/>
            <person name="Gulick P.J."/>
            <person name="Galiba G."/>
            <person name="Kalapos B."/>
            <person name="Nelson D.R."/>
            <person name="Li P."/>
            <person name="You F.M."/>
            <person name="Luo M.C."/>
            <person name="Dvorak J."/>
        </authorList>
    </citation>
    <scope>NUCLEOTIDE SEQUENCE [LARGE SCALE GENOMIC DNA]</scope>
    <source>
        <strain evidence="1">cv. AL8/78</strain>
    </source>
</reference>
<reference evidence="1" key="4">
    <citation type="submission" date="2019-03" db="UniProtKB">
        <authorList>
            <consortium name="EnsemblPlants"/>
        </authorList>
    </citation>
    <scope>IDENTIFICATION</scope>
</reference>
<reference evidence="1" key="3">
    <citation type="journal article" date="2017" name="Nature">
        <title>Genome sequence of the progenitor of the wheat D genome Aegilops tauschii.</title>
        <authorList>
            <person name="Luo M.C."/>
            <person name="Gu Y.Q."/>
            <person name="Puiu D."/>
            <person name="Wang H."/>
            <person name="Twardziok S.O."/>
            <person name="Deal K.R."/>
            <person name="Huo N."/>
            <person name="Zhu T."/>
            <person name="Wang L."/>
            <person name="Wang Y."/>
            <person name="McGuire P.E."/>
            <person name="Liu S."/>
            <person name="Long H."/>
            <person name="Ramasamy R.K."/>
            <person name="Rodriguez J.C."/>
            <person name="Van S.L."/>
            <person name="Yuan L."/>
            <person name="Wang Z."/>
            <person name="Xia Z."/>
            <person name="Xiao L."/>
            <person name="Anderson O.D."/>
            <person name="Ouyang S."/>
            <person name="Liang Y."/>
            <person name="Zimin A.V."/>
            <person name="Pertea G."/>
            <person name="Qi P."/>
            <person name="Bennetzen J.L."/>
            <person name="Dai X."/>
            <person name="Dawson M.W."/>
            <person name="Muller H.G."/>
            <person name="Kugler K."/>
            <person name="Rivarola-Duarte L."/>
            <person name="Spannagl M."/>
            <person name="Mayer K.F.X."/>
            <person name="Lu F.H."/>
            <person name="Bevan M.W."/>
            <person name="Leroy P."/>
            <person name="Li P."/>
            <person name="You F.M."/>
            <person name="Sun Q."/>
            <person name="Liu Z."/>
            <person name="Lyons E."/>
            <person name="Wicker T."/>
            <person name="Salzberg S.L."/>
            <person name="Devos K.M."/>
            <person name="Dvorak J."/>
        </authorList>
    </citation>
    <scope>NUCLEOTIDE SEQUENCE [LARGE SCALE GENOMIC DNA]</scope>
    <source>
        <strain evidence="1">cv. AL8/78</strain>
    </source>
</reference>
<dbReference type="EnsemblPlants" id="AET6Gv20328700.6">
    <property type="protein sequence ID" value="AET6Gv20328700.6"/>
    <property type="gene ID" value="AET6Gv20328700"/>
</dbReference>
<dbReference type="AlphaFoldDB" id="A0A453NCR0"/>
<name>A0A453NCR0_AEGTS</name>
<organism evidence="1 2">
    <name type="scientific">Aegilops tauschii subsp. strangulata</name>
    <name type="common">Goatgrass</name>
    <dbReference type="NCBI Taxonomy" id="200361"/>
    <lineage>
        <taxon>Eukaryota</taxon>
        <taxon>Viridiplantae</taxon>
        <taxon>Streptophyta</taxon>
        <taxon>Embryophyta</taxon>
        <taxon>Tracheophyta</taxon>
        <taxon>Spermatophyta</taxon>
        <taxon>Magnoliopsida</taxon>
        <taxon>Liliopsida</taxon>
        <taxon>Poales</taxon>
        <taxon>Poaceae</taxon>
        <taxon>BOP clade</taxon>
        <taxon>Pooideae</taxon>
        <taxon>Triticodae</taxon>
        <taxon>Triticeae</taxon>
        <taxon>Triticinae</taxon>
        <taxon>Aegilops</taxon>
    </lineage>
</organism>
<protein>
    <submittedName>
        <fullName evidence="1">Uncharacterized protein</fullName>
    </submittedName>
</protein>
<dbReference type="Proteomes" id="UP000015105">
    <property type="component" value="Chromosome 6D"/>
</dbReference>
<sequence length="93" mass="9985">METAAPRSRYMDFLSNPSPSALRFLSSLHCCSTLTRWRKMQTAAALGDSSPGCQGGKGDGTCILGGGGWTLGVWPHSQLELLLKLNCCPHFLS</sequence>
<reference evidence="2" key="1">
    <citation type="journal article" date="2014" name="Science">
        <title>Ancient hybridizations among the ancestral genomes of bread wheat.</title>
        <authorList>
            <consortium name="International Wheat Genome Sequencing Consortium,"/>
            <person name="Marcussen T."/>
            <person name="Sandve S.R."/>
            <person name="Heier L."/>
            <person name="Spannagl M."/>
            <person name="Pfeifer M."/>
            <person name="Jakobsen K.S."/>
            <person name="Wulff B.B."/>
            <person name="Steuernagel B."/>
            <person name="Mayer K.F."/>
            <person name="Olsen O.A."/>
        </authorList>
    </citation>
    <scope>NUCLEOTIDE SEQUENCE [LARGE SCALE GENOMIC DNA]</scope>
    <source>
        <strain evidence="2">cv. AL8/78</strain>
    </source>
</reference>
<evidence type="ECO:0000313" key="2">
    <source>
        <dbReference type="Proteomes" id="UP000015105"/>
    </source>
</evidence>
<accession>A0A453NCR0</accession>
<evidence type="ECO:0000313" key="1">
    <source>
        <dbReference type="EnsemblPlants" id="AET6Gv20328700.6"/>
    </source>
</evidence>
<proteinExistence type="predicted"/>
<reference evidence="2" key="2">
    <citation type="journal article" date="2017" name="Nat. Plants">
        <title>The Aegilops tauschii genome reveals multiple impacts of transposons.</title>
        <authorList>
            <person name="Zhao G."/>
            <person name="Zou C."/>
            <person name="Li K."/>
            <person name="Wang K."/>
            <person name="Li T."/>
            <person name="Gao L."/>
            <person name="Zhang X."/>
            <person name="Wang H."/>
            <person name="Yang Z."/>
            <person name="Liu X."/>
            <person name="Jiang W."/>
            <person name="Mao L."/>
            <person name="Kong X."/>
            <person name="Jiao Y."/>
            <person name="Jia J."/>
        </authorList>
    </citation>
    <scope>NUCLEOTIDE SEQUENCE [LARGE SCALE GENOMIC DNA]</scope>
    <source>
        <strain evidence="2">cv. AL8/78</strain>
    </source>
</reference>
<dbReference type="Gramene" id="AET6Gv20328700.6">
    <property type="protein sequence ID" value="AET6Gv20328700.6"/>
    <property type="gene ID" value="AET6Gv20328700"/>
</dbReference>